<dbReference type="AlphaFoldDB" id="X1TUE9"/>
<comment type="caution">
    <text evidence="1">The sequence shown here is derived from an EMBL/GenBank/DDBJ whole genome shotgun (WGS) entry which is preliminary data.</text>
</comment>
<reference evidence="1" key="1">
    <citation type="journal article" date="2014" name="Front. Microbiol.">
        <title>High frequency of phylogenetically diverse reductive dehalogenase-homologous genes in deep subseafloor sedimentary metagenomes.</title>
        <authorList>
            <person name="Kawai M."/>
            <person name="Futagami T."/>
            <person name="Toyoda A."/>
            <person name="Takaki Y."/>
            <person name="Nishi S."/>
            <person name="Hori S."/>
            <person name="Arai W."/>
            <person name="Tsubouchi T."/>
            <person name="Morono Y."/>
            <person name="Uchiyama I."/>
            <person name="Ito T."/>
            <person name="Fujiyama A."/>
            <person name="Inagaki F."/>
            <person name="Takami H."/>
        </authorList>
    </citation>
    <scope>NUCLEOTIDE SEQUENCE</scope>
    <source>
        <strain evidence="1">Expedition CK06-06</strain>
    </source>
</reference>
<accession>X1TUE9</accession>
<gene>
    <name evidence="1" type="ORF">S12H4_29121</name>
</gene>
<name>X1TUE9_9ZZZZ</name>
<proteinExistence type="predicted"/>
<protein>
    <submittedName>
        <fullName evidence="1">Uncharacterized protein</fullName>
    </submittedName>
</protein>
<evidence type="ECO:0000313" key="1">
    <source>
        <dbReference type="EMBL" id="GAI94981.1"/>
    </source>
</evidence>
<organism evidence="1">
    <name type="scientific">marine sediment metagenome</name>
    <dbReference type="NCBI Taxonomy" id="412755"/>
    <lineage>
        <taxon>unclassified sequences</taxon>
        <taxon>metagenomes</taxon>
        <taxon>ecological metagenomes</taxon>
    </lineage>
</organism>
<sequence>MADATVVWEAYVPLKPLGGGKAMAHIGQATWSAYDAVTNELPTKLAEIKTALLTPATYTESAAAGVQVMFCDRTIASGAVTIERKVTGDTTGNGVVDTFNFMLIGRVT</sequence>
<dbReference type="EMBL" id="BARW01016774">
    <property type="protein sequence ID" value="GAI94981.1"/>
    <property type="molecule type" value="Genomic_DNA"/>
</dbReference>